<dbReference type="GO" id="GO:0005743">
    <property type="term" value="C:mitochondrial inner membrane"/>
    <property type="evidence" value="ECO:0007669"/>
    <property type="project" value="UniProtKB-SubCell"/>
</dbReference>
<evidence type="ECO:0000256" key="13">
    <source>
        <dbReference type="ARBA" id="ARBA00023027"/>
    </source>
</evidence>
<keyword evidence="7 18" id="KW-0679">Respiratory chain</keyword>
<dbReference type="PRINTS" id="PR01436">
    <property type="entry name" value="NADHDHGNASE2"/>
</dbReference>
<evidence type="ECO:0000256" key="7">
    <source>
        <dbReference type="ARBA" id="ARBA00022660"/>
    </source>
</evidence>
<protein>
    <recommendedName>
        <fullName evidence="5 18">NADH-ubiquinone oxidoreductase chain 2</fullName>
        <ecNumber evidence="4 18">7.1.1.2</ecNumber>
    </recommendedName>
</protein>
<evidence type="ECO:0000256" key="10">
    <source>
        <dbReference type="ARBA" id="ARBA00022967"/>
    </source>
</evidence>
<organism evidence="20">
    <name type="scientific">Caenis robusta</name>
    <dbReference type="NCBI Taxonomy" id="446426"/>
    <lineage>
        <taxon>Eukaryota</taxon>
        <taxon>Metazoa</taxon>
        <taxon>Ecdysozoa</taxon>
        <taxon>Arthropoda</taxon>
        <taxon>Hexapoda</taxon>
        <taxon>Insecta</taxon>
        <taxon>Pterygota</taxon>
        <taxon>Palaeoptera</taxon>
        <taxon>Ephemeroptera</taxon>
        <taxon>Pannota</taxon>
        <taxon>Caenidae</taxon>
        <taxon>Caenis</taxon>
    </lineage>
</organism>
<proteinExistence type="inferred from homology"/>
<dbReference type="EC" id="7.1.1.2" evidence="4 18"/>
<evidence type="ECO:0000256" key="14">
    <source>
        <dbReference type="ARBA" id="ARBA00023075"/>
    </source>
</evidence>
<evidence type="ECO:0000256" key="15">
    <source>
        <dbReference type="ARBA" id="ARBA00023128"/>
    </source>
</evidence>
<keyword evidence="16 18" id="KW-0472">Membrane</keyword>
<evidence type="ECO:0000259" key="19">
    <source>
        <dbReference type="Pfam" id="PF00361"/>
    </source>
</evidence>
<evidence type="ECO:0000313" key="20">
    <source>
        <dbReference type="EMBL" id="QLY90292.1"/>
    </source>
</evidence>
<keyword evidence="13 18" id="KW-0520">NAD</keyword>
<feature type="transmembrane region" description="Helical" evidence="18">
    <location>
        <begin position="117"/>
        <end position="140"/>
    </location>
</feature>
<feature type="transmembrane region" description="Helical" evidence="18">
    <location>
        <begin position="267"/>
        <end position="291"/>
    </location>
</feature>
<dbReference type="InterPro" id="IPR050175">
    <property type="entry name" value="Complex_I_Subunit_2"/>
</dbReference>
<evidence type="ECO:0000256" key="5">
    <source>
        <dbReference type="ARBA" id="ARBA00021008"/>
    </source>
</evidence>
<dbReference type="AlphaFoldDB" id="A0A7D6WG20"/>
<keyword evidence="14 18" id="KW-0830">Ubiquinone</keyword>
<feature type="transmembrane region" description="Helical" evidence="18">
    <location>
        <begin position="232"/>
        <end position="255"/>
    </location>
</feature>
<name>A0A7D6WG20_9INSE</name>
<evidence type="ECO:0000256" key="1">
    <source>
        <dbReference type="ARBA" id="ARBA00003257"/>
    </source>
</evidence>
<keyword evidence="6" id="KW-0813">Transport</keyword>
<gene>
    <name evidence="20" type="primary">ND2</name>
</gene>
<reference evidence="20" key="1">
    <citation type="submission" date="2020-06" db="EMBL/GenBank/DDBJ databases">
        <title>DNAmark Project.</title>
        <authorList>
            <person name="Leerhoei F."/>
        </authorList>
    </citation>
    <scope>NUCLEOTIDE SEQUENCE</scope>
    <source>
        <strain evidence="20">DM1209</strain>
    </source>
</reference>
<accession>A0A7D6WG20</accession>
<geneLocation type="mitochondrion" evidence="20"/>
<evidence type="ECO:0000256" key="8">
    <source>
        <dbReference type="ARBA" id="ARBA00022692"/>
    </source>
</evidence>
<feature type="transmembrane region" description="Helical" evidence="18">
    <location>
        <begin position="6"/>
        <end position="32"/>
    </location>
</feature>
<dbReference type="EMBL" id="MT628575">
    <property type="protein sequence ID" value="QLY90292.1"/>
    <property type="molecule type" value="Genomic_DNA"/>
</dbReference>
<keyword evidence="9 18" id="KW-0999">Mitochondrion inner membrane</keyword>
<keyword evidence="8 18" id="KW-0812">Transmembrane</keyword>
<feature type="transmembrane region" description="Helical" evidence="18">
    <location>
        <begin position="311"/>
        <end position="330"/>
    </location>
</feature>
<feature type="domain" description="NADH:quinone oxidoreductase/Mrp antiporter transmembrane" evidence="19">
    <location>
        <begin position="22"/>
        <end position="281"/>
    </location>
</feature>
<evidence type="ECO:0000256" key="9">
    <source>
        <dbReference type="ARBA" id="ARBA00022792"/>
    </source>
</evidence>
<comment type="function">
    <text evidence="18">Core subunit of the mitochondrial membrane respiratory chain NADH dehydrogenase (Complex I) which catalyzes electron transfer from NADH through the respiratory chain, using ubiquinone as an electron acceptor. Essential for the catalytic activity and assembly of complex I.</text>
</comment>
<evidence type="ECO:0000256" key="12">
    <source>
        <dbReference type="ARBA" id="ARBA00022989"/>
    </source>
</evidence>
<dbReference type="PANTHER" id="PTHR46552">
    <property type="entry name" value="NADH-UBIQUINONE OXIDOREDUCTASE CHAIN 2"/>
    <property type="match status" value="1"/>
</dbReference>
<evidence type="ECO:0000256" key="11">
    <source>
        <dbReference type="ARBA" id="ARBA00022982"/>
    </source>
</evidence>
<evidence type="ECO:0000256" key="16">
    <source>
        <dbReference type="ARBA" id="ARBA00023136"/>
    </source>
</evidence>
<keyword evidence="10 18" id="KW-1278">Translocase</keyword>
<keyword evidence="15 18" id="KW-0496">Mitochondrion</keyword>
<keyword evidence="12 18" id="KW-1133">Transmembrane helix</keyword>
<dbReference type="InterPro" id="IPR001750">
    <property type="entry name" value="ND/Mrp_TM"/>
</dbReference>
<evidence type="ECO:0000256" key="17">
    <source>
        <dbReference type="ARBA" id="ARBA00049551"/>
    </source>
</evidence>
<dbReference type="Pfam" id="PF00361">
    <property type="entry name" value="Proton_antipo_M"/>
    <property type="match status" value="1"/>
</dbReference>
<dbReference type="InterPro" id="IPR003917">
    <property type="entry name" value="NADH_UbQ_OxRdtase_chain2"/>
</dbReference>
<comment type="subcellular location">
    <subcellularLocation>
        <location evidence="2 18">Mitochondrion inner membrane</location>
        <topology evidence="2 18">Multi-pass membrane protein</topology>
    </subcellularLocation>
</comment>
<feature type="transmembrane region" description="Helical" evidence="18">
    <location>
        <begin position="53"/>
        <end position="77"/>
    </location>
</feature>
<evidence type="ECO:0000256" key="18">
    <source>
        <dbReference type="RuleBase" id="RU003403"/>
    </source>
</evidence>
<evidence type="ECO:0000256" key="3">
    <source>
        <dbReference type="ARBA" id="ARBA00007012"/>
    </source>
</evidence>
<keyword evidence="11 18" id="KW-0249">Electron transport</keyword>
<comment type="similarity">
    <text evidence="3 18">Belongs to the complex I subunit 2 family.</text>
</comment>
<dbReference type="GO" id="GO:0006120">
    <property type="term" value="P:mitochondrial electron transport, NADH to ubiquinone"/>
    <property type="evidence" value="ECO:0007669"/>
    <property type="project" value="InterPro"/>
</dbReference>
<evidence type="ECO:0000256" key="6">
    <source>
        <dbReference type="ARBA" id="ARBA00022448"/>
    </source>
</evidence>
<evidence type="ECO:0000256" key="4">
    <source>
        <dbReference type="ARBA" id="ARBA00012944"/>
    </source>
</evidence>
<feature type="transmembrane region" description="Helical" evidence="18">
    <location>
        <begin position="146"/>
        <end position="163"/>
    </location>
</feature>
<comment type="function">
    <text evidence="1">Core subunit of the mitochondrial membrane respiratory chain NADH dehydrogenase (Complex I) that is believed to belong to the minimal assembly required for catalysis. Complex I functions in the transfer of electrons from NADH to the respiratory chain. The immediate electron acceptor for the enzyme is believed to be ubiquinone.</text>
</comment>
<comment type="catalytic activity">
    <reaction evidence="17 18">
        <text>a ubiquinone + NADH + 5 H(+)(in) = a ubiquinol + NAD(+) + 4 H(+)(out)</text>
        <dbReference type="Rhea" id="RHEA:29091"/>
        <dbReference type="Rhea" id="RHEA-COMP:9565"/>
        <dbReference type="Rhea" id="RHEA-COMP:9566"/>
        <dbReference type="ChEBI" id="CHEBI:15378"/>
        <dbReference type="ChEBI" id="CHEBI:16389"/>
        <dbReference type="ChEBI" id="CHEBI:17976"/>
        <dbReference type="ChEBI" id="CHEBI:57540"/>
        <dbReference type="ChEBI" id="CHEBI:57945"/>
        <dbReference type="EC" id="7.1.1.2"/>
    </reaction>
</comment>
<feature type="transmembrane region" description="Helical" evidence="18">
    <location>
        <begin position="89"/>
        <end position="110"/>
    </location>
</feature>
<dbReference type="PANTHER" id="PTHR46552:SF1">
    <property type="entry name" value="NADH-UBIQUINONE OXIDOREDUCTASE CHAIN 2"/>
    <property type="match status" value="1"/>
</dbReference>
<evidence type="ECO:0000256" key="2">
    <source>
        <dbReference type="ARBA" id="ARBA00004448"/>
    </source>
</evidence>
<feature type="transmembrane region" description="Helical" evidence="18">
    <location>
        <begin position="184"/>
        <end position="212"/>
    </location>
</feature>
<dbReference type="GO" id="GO:0008137">
    <property type="term" value="F:NADH dehydrogenase (ubiquinone) activity"/>
    <property type="evidence" value="ECO:0007669"/>
    <property type="project" value="UniProtKB-EC"/>
</dbReference>
<sequence length="332" mass="37990">MNPSFLMFATTLISGTLITVSSTSWLGIWMGLEMNLISFIPMMSQSNKFSSEAALKYFLTQAFASSLLLMCIIVMQLKTNSTPTTIYTIEYIVMFSLLMKMGAAPTHFWFPEVSNGLNWLSNMILMTWQKIAPFIVLMYLNMPSTLMLLAVLSSALIGAMGGFSQTSLRKILAYSSINHMSWMLISVSASQMLWMTYFIIYSTLTLTMMYFFMINNMNFISQLFQMSFNSPIMSLLISFNMMSMGGLPPFMGFYPKWLVMEFMMNNCMYLTAMFMIMMTLIVLYFYMRIMYSSLMMYSNTSKLLVFNSPQGTNMLIIMTILGLVALPMMIMI</sequence>